<dbReference type="SMART" id="SM00304">
    <property type="entry name" value="HAMP"/>
    <property type="match status" value="1"/>
</dbReference>
<dbReference type="InterPro" id="IPR050640">
    <property type="entry name" value="Bact_2-comp_sensor_kinase"/>
</dbReference>
<evidence type="ECO:0000256" key="11">
    <source>
        <dbReference type="ARBA" id="ARBA00022989"/>
    </source>
</evidence>
<comment type="catalytic activity">
    <reaction evidence="1">
        <text>ATP + protein L-histidine = ADP + protein N-phospho-L-histidine.</text>
        <dbReference type="EC" id="2.7.13.3"/>
    </reaction>
</comment>
<dbReference type="Pfam" id="PF02743">
    <property type="entry name" value="dCache_1"/>
    <property type="match status" value="1"/>
</dbReference>
<evidence type="ECO:0000256" key="2">
    <source>
        <dbReference type="ARBA" id="ARBA00004651"/>
    </source>
</evidence>
<comment type="subcellular location">
    <subcellularLocation>
        <location evidence="2">Cell membrane</location>
        <topology evidence="2">Multi-pass membrane protein</topology>
    </subcellularLocation>
</comment>
<dbReference type="Pfam" id="PF06580">
    <property type="entry name" value="His_kinase"/>
    <property type="match status" value="1"/>
</dbReference>
<evidence type="ECO:0000259" key="15">
    <source>
        <dbReference type="PROSITE" id="PS50109"/>
    </source>
</evidence>
<keyword evidence="12" id="KW-0902">Two-component regulatory system</keyword>
<comment type="caution">
    <text evidence="17">The sequence shown here is derived from an EMBL/GenBank/DDBJ whole genome shotgun (WGS) entry which is preliminary data.</text>
</comment>
<accession>A0ABS8YND3</accession>
<keyword evidence="7 14" id="KW-0812">Transmembrane</keyword>
<dbReference type="PANTHER" id="PTHR34220:SF7">
    <property type="entry name" value="SENSOR HISTIDINE KINASE YPDA"/>
    <property type="match status" value="1"/>
</dbReference>
<keyword evidence="4" id="KW-1003">Cell membrane</keyword>
<keyword evidence="18" id="KW-1185">Reference proteome</keyword>
<dbReference type="Pfam" id="PF00672">
    <property type="entry name" value="HAMP"/>
    <property type="match status" value="1"/>
</dbReference>
<dbReference type="PANTHER" id="PTHR34220">
    <property type="entry name" value="SENSOR HISTIDINE KINASE YPDA"/>
    <property type="match status" value="1"/>
</dbReference>
<evidence type="ECO:0000256" key="13">
    <source>
        <dbReference type="ARBA" id="ARBA00023136"/>
    </source>
</evidence>
<dbReference type="Proteomes" id="UP001199916">
    <property type="component" value="Unassembled WGS sequence"/>
</dbReference>
<dbReference type="InterPro" id="IPR033479">
    <property type="entry name" value="dCache_1"/>
</dbReference>
<dbReference type="EMBL" id="JAJNBZ010000022">
    <property type="protein sequence ID" value="MCE5171968.1"/>
    <property type="molecule type" value="Genomic_DNA"/>
</dbReference>
<dbReference type="SMART" id="SM00387">
    <property type="entry name" value="HATPase_c"/>
    <property type="match status" value="1"/>
</dbReference>
<evidence type="ECO:0000256" key="12">
    <source>
        <dbReference type="ARBA" id="ARBA00023012"/>
    </source>
</evidence>
<dbReference type="EC" id="2.7.13.3" evidence="3"/>
<dbReference type="Gene3D" id="3.30.565.10">
    <property type="entry name" value="Histidine kinase-like ATPase, C-terminal domain"/>
    <property type="match status" value="1"/>
</dbReference>
<dbReference type="InterPro" id="IPR005467">
    <property type="entry name" value="His_kinase_dom"/>
</dbReference>
<evidence type="ECO:0000256" key="5">
    <source>
        <dbReference type="ARBA" id="ARBA00022553"/>
    </source>
</evidence>
<reference evidence="17 18" key="1">
    <citation type="submission" date="2021-11" db="EMBL/GenBank/DDBJ databases">
        <title>Draft genome sequence of Paenibacillus profundus YoMME, a new Gram-positive bacteria with exoelectrogenic properties.</title>
        <authorList>
            <person name="Hubenova Y."/>
            <person name="Hubenova E."/>
            <person name="Manasiev Y."/>
            <person name="Peykov S."/>
            <person name="Mitov M."/>
        </authorList>
    </citation>
    <scope>NUCLEOTIDE SEQUENCE [LARGE SCALE GENOMIC DNA]</scope>
    <source>
        <strain evidence="17 18">YoMME</strain>
    </source>
</reference>
<proteinExistence type="predicted"/>
<evidence type="ECO:0000256" key="4">
    <source>
        <dbReference type="ARBA" id="ARBA00022475"/>
    </source>
</evidence>
<evidence type="ECO:0000256" key="1">
    <source>
        <dbReference type="ARBA" id="ARBA00000085"/>
    </source>
</evidence>
<dbReference type="InterPro" id="IPR036890">
    <property type="entry name" value="HATPase_C_sf"/>
</dbReference>
<dbReference type="CDD" id="cd12912">
    <property type="entry name" value="PDC2_MCP_like"/>
    <property type="match status" value="1"/>
</dbReference>
<gene>
    <name evidence="17" type="ORF">LQV63_22050</name>
</gene>
<evidence type="ECO:0000313" key="18">
    <source>
        <dbReference type="Proteomes" id="UP001199916"/>
    </source>
</evidence>
<organism evidence="17 18">
    <name type="scientific">Paenibacillus profundus</name>
    <dbReference type="NCBI Taxonomy" id="1173085"/>
    <lineage>
        <taxon>Bacteria</taxon>
        <taxon>Bacillati</taxon>
        <taxon>Bacillota</taxon>
        <taxon>Bacilli</taxon>
        <taxon>Bacillales</taxon>
        <taxon>Paenibacillaceae</taxon>
        <taxon>Paenibacillus</taxon>
    </lineage>
</organism>
<evidence type="ECO:0000256" key="7">
    <source>
        <dbReference type="ARBA" id="ARBA00022692"/>
    </source>
</evidence>
<dbReference type="SUPFAM" id="SSF158472">
    <property type="entry name" value="HAMP domain-like"/>
    <property type="match status" value="1"/>
</dbReference>
<dbReference type="PRINTS" id="PR00344">
    <property type="entry name" value="BCTRLSENSOR"/>
</dbReference>
<feature type="domain" description="HAMP" evidence="16">
    <location>
        <begin position="308"/>
        <end position="360"/>
    </location>
</feature>
<dbReference type="RefSeq" id="WP_233698286.1">
    <property type="nucleotide sequence ID" value="NZ_JAJNBZ010000022.1"/>
</dbReference>
<dbReference type="SUPFAM" id="SSF55874">
    <property type="entry name" value="ATPase domain of HSP90 chaperone/DNA topoisomerase II/histidine kinase"/>
    <property type="match status" value="1"/>
</dbReference>
<evidence type="ECO:0000256" key="8">
    <source>
        <dbReference type="ARBA" id="ARBA00022741"/>
    </source>
</evidence>
<sequence>MKWRQVRSIQFIIVASFTLITVIVMLFVSFVVYDKFANTAEQNAVLNNQQIIDQVKFNLESYVSGIGAFFEIIDDRLNRSGGLPVKELQEQLDTIRMTRDDVVSMAIFTIDGQLIQSIPSQMQRRNTSLTEQSWFTAAVQAPEQLSYSPPHIQNLFEGAYKWVVSLSKGMTYHRSGIGEKGILLIDVNFKTIDDLCQRVTLGGKGYVYLIDSMGNLVYHPQQQLIYNGLKYENVEQVLKYTYGSYIDRSGGVERLITVKTVNPLGWKVVGVSYMDELVTTQQEIGGFLFWLLAAVLGFVLIVSFVLSARISHPIKRLERTMRLVEKGVFSVHMEMSGAEEVKQLTSRFNLMVARIHQLMDQIIVEQETKRKNELDILQAQIHPHFLYNTLNSVVRLAGSGRTDDVVTMISSLSKFFRISLSKGQHIISVQEELEHVKHYLIIQNIRFKHQFSYEIEAEERILNSRTLKLILQPIVENAIQHGIEGSADEGCIRISAREVDGKLLFKVSDNGAGIPPPRLEAIQAGRVESRQGSGVGLRNVKERLQLYYGLAYGLEIESQPDVGTAVTMWLPLEREDES</sequence>
<evidence type="ECO:0000256" key="10">
    <source>
        <dbReference type="ARBA" id="ARBA00022840"/>
    </source>
</evidence>
<dbReference type="InterPro" id="IPR003660">
    <property type="entry name" value="HAMP_dom"/>
</dbReference>
<evidence type="ECO:0000313" key="17">
    <source>
        <dbReference type="EMBL" id="MCE5171968.1"/>
    </source>
</evidence>
<keyword evidence="8" id="KW-0547">Nucleotide-binding</keyword>
<evidence type="ECO:0000256" key="14">
    <source>
        <dbReference type="SAM" id="Phobius"/>
    </source>
</evidence>
<feature type="transmembrane region" description="Helical" evidence="14">
    <location>
        <begin position="12"/>
        <end position="33"/>
    </location>
</feature>
<dbReference type="InterPro" id="IPR010559">
    <property type="entry name" value="Sig_transdc_His_kin_internal"/>
</dbReference>
<dbReference type="Gene3D" id="3.30.450.20">
    <property type="entry name" value="PAS domain"/>
    <property type="match status" value="2"/>
</dbReference>
<keyword evidence="11 14" id="KW-1133">Transmembrane helix</keyword>
<evidence type="ECO:0000259" key="16">
    <source>
        <dbReference type="PROSITE" id="PS50885"/>
    </source>
</evidence>
<keyword evidence="13 14" id="KW-0472">Membrane</keyword>
<feature type="domain" description="Histidine kinase" evidence="15">
    <location>
        <begin position="467"/>
        <end position="574"/>
    </location>
</feature>
<protein>
    <recommendedName>
        <fullName evidence="3">histidine kinase</fullName>
        <ecNumber evidence="3">2.7.13.3</ecNumber>
    </recommendedName>
</protein>
<dbReference type="GO" id="GO:0016301">
    <property type="term" value="F:kinase activity"/>
    <property type="evidence" value="ECO:0007669"/>
    <property type="project" value="UniProtKB-KW"/>
</dbReference>
<keyword evidence="6" id="KW-0808">Transferase</keyword>
<dbReference type="Pfam" id="PF02518">
    <property type="entry name" value="HATPase_c"/>
    <property type="match status" value="1"/>
</dbReference>
<keyword evidence="5" id="KW-0597">Phosphoprotein</keyword>
<evidence type="ECO:0000256" key="9">
    <source>
        <dbReference type="ARBA" id="ARBA00022777"/>
    </source>
</evidence>
<dbReference type="PROSITE" id="PS50109">
    <property type="entry name" value="HIS_KIN"/>
    <property type="match status" value="1"/>
</dbReference>
<keyword evidence="9 17" id="KW-0418">Kinase</keyword>
<dbReference type="CDD" id="cd06225">
    <property type="entry name" value="HAMP"/>
    <property type="match status" value="1"/>
</dbReference>
<name>A0ABS8YND3_9BACL</name>
<keyword evidence="10" id="KW-0067">ATP-binding</keyword>
<dbReference type="PROSITE" id="PS50885">
    <property type="entry name" value="HAMP"/>
    <property type="match status" value="1"/>
</dbReference>
<dbReference type="Gene3D" id="6.10.340.10">
    <property type="match status" value="1"/>
</dbReference>
<evidence type="ECO:0000256" key="3">
    <source>
        <dbReference type="ARBA" id="ARBA00012438"/>
    </source>
</evidence>
<feature type="transmembrane region" description="Helical" evidence="14">
    <location>
        <begin position="287"/>
        <end position="306"/>
    </location>
</feature>
<dbReference type="InterPro" id="IPR003594">
    <property type="entry name" value="HATPase_dom"/>
</dbReference>
<evidence type="ECO:0000256" key="6">
    <source>
        <dbReference type="ARBA" id="ARBA00022679"/>
    </source>
</evidence>
<dbReference type="InterPro" id="IPR004358">
    <property type="entry name" value="Sig_transdc_His_kin-like_C"/>
</dbReference>